<evidence type="ECO:0000256" key="1">
    <source>
        <dbReference type="SAM" id="MobiDB-lite"/>
    </source>
</evidence>
<protein>
    <submittedName>
        <fullName evidence="3">DUF2183 domain-containing protein</fullName>
    </submittedName>
</protein>
<reference evidence="4" key="1">
    <citation type="journal article" date="2019" name="Int. J. Syst. Evol. Microbiol.">
        <title>The Global Catalogue of Microorganisms (GCM) 10K type strain sequencing project: providing services to taxonomists for standard genome sequencing and annotation.</title>
        <authorList>
            <consortium name="The Broad Institute Genomics Platform"/>
            <consortium name="The Broad Institute Genome Sequencing Center for Infectious Disease"/>
            <person name="Wu L."/>
            <person name="Ma J."/>
        </authorList>
    </citation>
    <scope>NUCLEOTIDE SEQUENCE [LARGE SCALE GENOMIC DNA]</scope>
    <source>
        <strain evidence="4">JCM 11483</strain>
    </source>
</reference>
<gene>
    <name evidence="3" type="ORF">GCM10020260_01440</name>
</gene>
<dbReference type="InterPro" id="IPR019236">
    <property type="entry name" value="APP1_cat"/>
</dbReference>
<evidence type="ECO:0000313" key="3">
    <source>
        <dbReference type="EMBL" id="GAA3278881.1"/>
    </source>
</evidence>
<keyword evidence="4" id="KW-1185">Reference proteome</keyword>
<comment type="caution">
    <text evidence="3">The sequence shown here is derived from an EMBL/GenBank/DDBJ whole genome shotgun (WGS) entry which is preliminary data.</text>
</comment>
<evidence type="ECO:0000259" key="2">
    <source>
        <dbReference type="Pfam" id="PF09949"/>
    </source>
</evidence>
<dbReference type="RefSeq" id="WP_344717267.1">
    <property type="nucleotide sequence ID" value="NZ_BAAAYG010000001.1"/>
</dbReference>
<dbReference type="Proteomes" id="UP001501736">
    <property type="component" value="Unassembled WGS sequence"/>
</dbReference>
<name>A0ABP6R680_9MICC</name>
<organism evidence="3 4">
    <name type="scientific">Nesterenkonia halobia</name>
    <dbReference type="NCBI Taxonomy" id="37922"/>
    <lineage>
        <taxon>Bacteria</taxon>
        <taxon>Bacillati</taxon>
        <taxon>Actinomycetota</taxon>
        <taxon>Actinomycetes</taxon>
        <taxon>Micrococcales</taxon>
        <taxon>Micrococcaceae</taxon>
        <taxon>Nesterenkonia</taxon>
    </lineage>
</organism>
<evidence type="ECO:0000313" key="4">
    <source>
        <dbReference type="Proteomes" id="UP001501736"/>
    </source>
</evidence>
<dbReference type="InterPro" id="IPR052935">
    <property type="entry name" value="Mg2+_PAP"/>
</dbReference>
<accession>A0ABP6R680</accession>
<dbReference type="EMBL" id="BAAAYG010000001">
    <property type="protein sequence ID" value="GAA3278881.1"/>
    <property type="molecule type" value="Genomic_DNA"/>
</dbReference>
<dbReference type="PANTHER" id="PTHR28208:SF3">
    <property type="entry name" value="PHOSPHATIDATE PHOSPHATASE APP1"/>
    <property type="match status" value="1"/>
</dbReference>
<feature type="region of interest" description="Disordered" evidence="1">
    <location>
        <begin position="339"/>
        <end position="362"/>
    </location>
</feature>
<dbReference type="PANTHER" id="PTHR28208">
    <property type="entry name" value="PHOSPHATIDATE PHOSPHATASE APP1"/>
    <property type="match status" value="1"/>
</dbReference>
<dbReference type="Pfam" id="PF09949">
    <property type="entry name" value="APP1_cat"/>
    <property type="match status" value="1"/>
</dbReference>
<sequence>MTEVAQDAAAAGRHYADAARNRAMKAEDRWHQLRLRLARRRRQNVTVLSMVGYGTQHWVRVFSRVVMAPDSHFVNGRRVTKLIADGFRGWRNFISAPVPFAEVTITAGGRTFDVVADRGGIVDTVIAVELEPGWRRVTLQADGAQPAAADVRIIADAARTGVVCDVDDTVVVTRLPRPLLAAWNSFVLDEHARTPTPGIAVMMERLMGRFPQAPVLYLSTGAWNVAQTLTRFLTRNLYPRGPLLLTDWGPTDERWFRSGAEHKVAELERLAVDFPEMSWLLIGDDGQHDPSIYADFARRHPQNVRAVIIRQLTYSEAMLAGGRASDPDAESLLGGVDEREDAARGTGGSGDDVGRSGELAGGQRVGGRRIPWIYGPDGKDIVAKLERHGLLS</sequence>
<feature type="domain" description="Phosphatidate phosphatase APP1 catalytic" evidence="2">
    <location>
        <begin position="161"/>
        <end position="311"/>
    </location>
</feature>
<proteinExistence type="predicted"/>